<dbReference type="SUPFAM" id="SSF53098">
    <property type="entry name" value="Ribonuclease H-like"/>
    <property type="match status" value="1"/>
</dbReference>
<evidence type="ECO:0000256" key="3">
    <source>
        <dbReference type="ARBA" id="ARBA00022722"/>
    </source>
</evidence>
<dbReference type="InterPro" id="IPR001584">
    <property type="entry name" value="Integrase_cat-core"/>
</dbReference>
<feature type="compositionally biased region" description="Polar residues" evidence="8">
    <location>
        <begin position="155"/>
        <end position="184"/>
    </location>
</feature>
<evidence type="ECO:0000256" key="7">
    <source>
        <dbReference type="SAM" id="Coils"/>
    </source>
</evidence>
<dbReference type="SUPFAM" id="SSF56672">
    <property type="entry name" value="DNA/RNA polymerases"/>
    <property type="match status" value="1"/>
</dbReference>
<dbReference type="PANTHER" id="PTHR37984:SF5">
    <property type="entry name" value="PROTEIN NYNRIN-LIKE"/>
    <property type="match status" value="1"/>
</dbReference>
<evidence type="ECO:0000313" key="10">
    <source>
        <dbReference type="EMBL" id="GJS59444.1"/>
    </source>
</evidence>
<dbReference type="InterPro" id="IPR000477">
    <property type="entry name" value="RT_dom"/>
</dbReference>
<dbReference type="Pfam" id="PF17917">
    <property type="entry name" value="RT_RNaseH"/>
    <property type="match status" value="1"/>
</dbReference>
<evidence type="ECO:0000259" key="9">
    <source>
        <dbReference type="PROSITE" id="PS50994"/>
    </source>
</evidence>
<reference evidence="10" key="2">
    <citation type="submission" date="2022-01" db="EMBL/GenBank/DDBJ databases">
        <authorList>
            <person name="Yamashiro T."/>
            <person name="Shiraishi A."/>
            <person name="Satake H."/>
            <person name="Nakayama K."/>
        </authorList>
    </citation>
    <scope>NUCLEOTIDE SEQUENCE</scope>
</reference>
<dbReference type="InterPro" id="IPR050951">
    <property type="entry name" value="Retrovirus_Pol_polyprotein"/>
</dbReference>
<sequence>MPDNRNDAQIVNKQPIETVKPEIVKIRYSRSRANDSRVSTDAPLSNSSPSNNSFDIQQLAASLEDKMTIKMKQMMNEMKALVVTTPAPVKAVEEVCVTCGSNHNFNHCPLTRGGNDFPVFHDNIQQFQQTAAVGNFLQRNQPSNLASQIKPPGFNQPNVQNNQNRYQGTNSNFNQNRGTSFNQNRQNNQGAVYQAPPYQPPTNQPLVNQALPPVSQIQGVSKTDFESYAKANDANMNNLQMKLDNFQRNQNDFQRVYNDSQKKQDDFQKMMLKFDNYLALADLGASINLMPLSIWKKLGFSEADAFIAIDDEPVSPVFNATYYDPEGDILILDALLNSDPLPPPNQRDYSPGIQKDLKVVEPKKSSLEYATSYEPKDELPEVELKELPPHLEYAFLEENNKLPVIISKDLSQDEKTSLINVLKNRKQAIAWKLSDIRGIDPEFCSHKILLEDDYQPSVQHQRRVNPKIHDVIKKEVEKLLDAGLIYPISDSPWVSPVHCVPKKGGMTVVTNEENELVPTRLVTGWRVCIDYRKLNEATCKDHFPLPFMDQMLERLAGNEFYCFLDGFSGYFQIPIDPKDQEKTTFTCPYGTFAYRRMPFGLCNAPGTFQRCMMAIFHDMIEKTMEVFMDDFSVFGDSFSSCLANLDKMLKRCEDTKLALNWEKSHFMVKEGIVLGHKISRKGIEVDKAKVDVISKLPHPTTVKGIRSFLGHAGFYRRFIKDFSKISRPMTHLLEKNTPFIFSEDCILAFQTLKKKLTEAPILIAPNWDQPFEIMCDASDYAIGAVLGQRIEKHFRPIHYASKTMTEAESNYTTTEKEMLAVVYAFEKFRSYLIMNKSVVYTDHSALKYLFNKKDAKARLLRWVLLLQEFDFKVIDTKGAENYAADHLSRLENPYENVFDPKEITETFPLETLNVVTSHDDQNTPWFADIANYHAGNFLIKGMTSQQKRKFFKDIKHYFWDDPYLFRTCADQIIRRCVFGQEALEILKACHEGPTGGHHSANITARKVFDAGFYWPTIYKDAYELIKSCDACQRQGKISQRDEMPQNVIQVCEIFDVWGIDFMGPFSSSRGNKYILVAVDYLSKWVEAKALPTNDARVVVKFLKSLFSRFGAPRAIISDRGTHFCNDKFDKVMSKYGVTHRLSTPYHPQMSGQVEVTNRGLKRILERTVGENRASWSDKLDDALWAFRTAYKTPIGCTPYKLVYGKACHLPVELEHKAYWALKHANFDLKTAGDHRKLQLNELSELRDQAYENSLIYKEKTKKLYDSKIKNRIFNVGDQVLLFNSRLKIFSEKLKSRWSGPFTITEVYPYGTAKLSHADGSNFKVNCHRLKHYYGGDTPPLVIPDLQTFPKDN</sequence>
<evidence type="ECO:0000313" key="11">
    <source>
        <dbReference type="Proteomes" id="UP001151760"/>
    </source>
</evidence>
<dbReference type="InterPro" id="IPR041588">
    <property type="entry name" value="Integrase_H2C2"/>
</dbReference>
<evidence type="ECO:0000256" key="5">
    <source>
        <dbReference type="ARBA" id="ARBA00022801"/>
    </source>
</evidence>
<protein>
    <submittedName>
        <fullName evidence="10">Reverse transcriptase domain-containing protein</fullName>
    </submittedName>
</protein>
<feature type="region of interest" description="Disordered" evidence="8">
    <location>
        <begin position="28"/>
        <end position="53"/>
    </location>
</feature>
<keyword evidence="7" id="KW-0175">Coiled coil</keyword>
<dbReference type="InterPro" id="IPR043502">
    <property type="entry name" value="DNA/RNA_pol_sf"/>
</dbReference>
<dbReference type="PANTHER" id="PTHR37984">
    <property type="entry name" value="PROTEIN CBG26694"/>
    <property type="match status" value="1"/>
</dbReference>
<dbReference type="Pfam" id="PF17921">
    <property type="entry name" value="Integrase_H2C2"/>
    <property type="match status" value="1"/>
</dbReference>
<evidence type="ECO:0000256" key="6">
    <source>
        <dbReference type="ARBA" id="ARBA00022918"/>
    </source>
</evidence>
<keyword evidence="3" id="KW-0540">Nuclease</keyword>
<keyword evidence="5" id="KW-0378">Hydrolase</keyword>
<evidence type="ECO:0000256" key="4">
    <source>
        <dbReference type="ARBA" id="ARBA00022759"/>
    </source>
</evidence>
<feature type="region of interest" description="Disordered" evidence="8">
    <location>
        <begin position="143"/>
        <end position="184"/>
    </location>
</feature>
<dbReference type="Proteomes" id="UP001151760">
    <property type="component" value="Unassembled WGS sequence"/>
</dbReference>
<dbReference type="Gene3D" id="3.30.70.270">
    <property type="match status" value="2"/>
</dbReference>
<proteinExistence type="predicted"/>
<feature type="domain" description="Integrase catalytic" evidence="9">
    <location>
        <begin position="1040"/>
        <end position="1206"/>
    </location>
</feature>
<evidence type="ECO:0000256" key="1">
    <source>
        <dbReference type="ARBA" id="ARBA00022679"/>
    </source>
</evidence>
<dbReference type="InterPro" id="IPR041373">
    <property type="entry name" value="RT_RNaseH"/>
</dbReference>
<dbReference type="InterPro" id="IPR043128">
    <property type="entry name" value="Rev_trsase/Diguanyl_cyclase"/>
</dbReference>
<keyword evidence="2" id="KW-0548">Nucleotidyltransferase</keyword>
<dbReference type="InterPro" id="IPR012337">
    <property type="entry name" value="RNaseH-like_sf"/>
</dbReference>
<dbReference type="Gene3D" id="1.10.340.70">
    <property type="match status" value="1"/>
</dbReference>
<dbReference type="Pfam" id="PF00078">
    <property type="entry name" value="RVT_1"/>
    <property type="match status" value="1"/>
</dbReference>
<reference evidence="10" key="1">
    <citation type="journal article" date="2022" name="Int. J. Mol. Sci.">
        <title>Draft Genome of Tanacetum Coccineum: Genomic Comparison of Closely Related Tanacetum-Family Plants.</title>
        <authorList>
            <person name="Yamashiro T."/>
            <person name="Shiraishi A."/>
            <person name="Nakayama K."/>
            <person name="Satake H."/>
        </authorList>
    </citation>
    <scope>NUCLEOTIDE SEQUENCE</scope>
</reference>
<dbReference type="PROSITE" id="PS50994">
    <property type="entry name" value="INTEGRASE"/>
    <property type="match status" value="1"/>
</dbReference>
<dbReference type="Gene3D" id="3.10.10.10">
    <property type="entry name" value="HIV Type 1 Reverse Transcriptase, subunit A, domain 1"/>
    <property type="match status" value="1"/>
</dbReference>
<dbReference type="CDD" id="cd01647">
    <property type="entry name" value="RT_LTR"/>
    <property type="match status" value="1"/>
</dbReference>
<dbReference type="InterPro" id="IPR036397">
    <property type="entry name" value="RNaseH_sf"/>
</dbReference>
<keyword evidence="11" id="KW-1185">Reference proteome</keyword>
<dbReference type="Pfam" id="PF00665">
    <property type="entry name" value="rve"/>
    <property type="match status" value="1"/>
</dbReference>
<keyword evidence="6 10" id="KW-0695">RNA-directed DNA polymerase</keyword>
<comment type="caution">
    <text evidence="10">The sequence shown here is derived from an EMBL/GenBank/DDBJ whole genome shotgun (WGS) entry which is preliminary data.</text>
</comment>
<evidence type="ECO:0000256" key="8">
    <source>
        <dbReference type="SAM" id="MobiDB-lite"/>
    </source>
</evidence>
<feature type="coiled-coil region" evidence="7">
    <location>
        <begin position="229"/>
        <end position="256"/>
    </location>
</feature>
<name>A0ABQ4X2L5_9ASTR</name>
<dbReference type="Gene3D" id="3.30.420.10">
    <property type="entry name" value="Ribonuclease H-like superfamily/Ribonuclease H"/>
    <property type="match status" value="1"/>
</dbReference>
<evidence type="ECO:0000256" key="2">
    <source>
        <dbReference type="ARBA" id="ARBA00022695"/>
    </source>
</evidence>
<keyword evidence="1" id="KW-0808">Transferase</keyword>
<accession>A0ABQ4X2L5</accession>
<dbReference type="EMBL" id="BQNB010009150">
    <property type="protein sequence ID" value="GJS59444.1"/>
    <property type="molecule type" value="Genomic_DNA"/>
</dbReference>
<organism evidence="10 11">
    <name type="scientific">Tanacetum coccineum</name>
    <dbReference type="NCBI Taxonomy" id="301880"/>
    <lineage>
        <taxon>Eukaryota</taxon>
        <taxon>Viridiplantae</taxon>
        <taxon>Streptophyta</taxon>
        <taxon>Embryophyta</taxon>
        <taxon>Tracheophyta</taxon>
        <taxon>Spermatophyta</taxon>
        <taxon>Magnoliopsida</taxon>
        <taxon>eudicotyledons</taxon>
        <taxon>Gunneridae</taxon>
        <taxon>Pentapetalae</taxon>
        <taxon>asterids</taxon>
        <taxon>campanulids</taxon>
        <taxon>Asterales</taxon>
        <taxon>Asteraceae</taxon>
        <taxon>Asteroideae</taxon>
        <taxon>Anthemideae</taxon>
        <taxon>Anthemidinae</taxon>
        <taxon>Tanacetum</taxon>
    </lineage>
</organism>
<keyword evidence="4" id="KW-0255">Endonuclease</keyword>
<gene>
    <name evidence="10" type="ORF">Tco_0654228</name>
</gene>
<dbReference type="GO" id="GO:0003964">
    <property type="term" value="F:RNA-directed DNA polymerase activity"/>
    <property type="evidence" value="ECO:0007669"/>
    <property type="project" value="UniProtKB-KW"/>
</dbReference>
<dbReference type="CDD" id="cd09274">
    <property type="entry name" value="RNase_HI_RT_Ty3"/>
    <property type="match status" value="1"/>
</dbReference>